<evidence type="ECO:0000256" key="1">
    <source>
        <dbReference type="ARBA" id="ARBA00004651"/>
    </source>
</evidence>
<keyword evidence="5 7" id="KW-1133">Transmembrane helix</keyword>
<dbReference type="Proteomes" id="UP000267017">
    <property type="component" value="Unassembled WGS sequence"/>
</dbReference>
<comment type="similarity">
    <text evidence="7">Belongs to the binding-protein-dependent transport system permease family.</text>
</comment>
<comment type="subcellular location">
    <subcellularLocation>
        <location evidence="1 7">Cell membrane</location>
        <topology evidence="1 7">Multi-pass membrane protein</topology>
    </subcellularLocation>
</comment>
<feature type="transmembrane region" description="Helical" evidence="7">
    <location>
        <begin position="90"/>
        <end position="110"/>
    </location>
</feature>
<organism evidence="9 10">
    <name type="scientific">Paenibacillus oralis</name>
    <dbReference type="NCBI Taxonomy" id="2490856"/>
    <lineage>
        <taxon>Bacteria</taxon>
        <taxon>Bacillati</taxon>
        <taxon>Bacillota</taxon>
        <taxon>Bacilli</taxon>
        <taxon>Bacillales</taxon>
        <taxon>Paenibacillaceae</taxon>
        <taxon>Paenibacillus</taxon>
    </lineage>
</organism>
<dbReference type="InterPro" id="IPR035906">
    <property type="entry name" value="MetI-like_sf"/>
</dbReference>
<evidence type="ECO:0000256" key="3">
    <source>
        <dbReference type="ARBA" id="ARBA00022475"/>
    </source>
</evidence>
<protein>
    <submittedName>
        <fullName evidence="9">Sugar ABC transporter permease</fullName>
    </submittedName>
</protein>
<reference evidence="9 10" key="1">
    <citation type="submission" date="2018-11" db="EMBL/GenBank/DDBJ databases">
        <title>Genome sequencing of Paenibacillus sp. KCOM 3021 (= ChDC PVNT-B20).</title>
        <authorList>
            <person name="Kook J.-K."/>
            <person name="Park S.-N."/>
            <person name="Lim Y.K."/>
        </authorList>
    </citation>
    <scope>NUCLEOTIDE SEQUENCE [LARGE SCALE GENOMIC DNA]</scope>
    <source>
        <strain evidence="9 10">KCOM 3021</strain>
    </source>
</reference>
<dbReference type="GO" id="GO:0055085">
    <property type="term" value="P:transmembrane transport"/>
    <property type="evidence" value="ECO:0007669"/>
    <property type="project" value="InterPro"/>
</dbReference>
<feature type="transmembrane region" description="Helical" evidence="7">
    <location>
        <begin position="169"/>
        <end position="193"/>
    </location>
</feature>
<gene>
    <name evidence="9" type="ORF">EHV15_02515</name>
</gene>
<dbReference type="AlphaFoldDB" id="A0A3P3TV09"/>
<sequence>METIQTSSVITTQTKKKATRFKKKAWIAYLFLLPWLVGFFGLTLWPFLNSFYLSLTDSTLRSSTFVGLQNYVQMFHDPRFLKSIEVTLKYVILSVPLKLAMALFVAILLYRASLGMTIYRTLFYLPSLIGGSVAVAVMWRNIFGLDGLLNSFLSLLGITGKEWLGQPDYALYVLILLVVWQFGSSMVIFLASLKNVPGELYEAAEIDGAGSVSRFFKITLPMISPILLFNLILQTISSFQVFTQGYIITKGGPMDETLFSVLYIYDLAFKQQRMGYASAVSWSLLVLIAVVTAVIFLTSKRWVYYENDTKGRGK</sequence>
<keyword evidence="10" id="KW-1185">Reference proteome</keyword>
<feature type="transmembrane region" description="Helical" evidence="7">
    <location>
        <begin position="26"/>
        <end position="48"/>
    </location>
</feature>
<dbReference type="OrthoDB" id="57323at2"/>
<dbReference type="RefSeq" id="WP_128629892.1">
    <property type="nucleotide sequence ID" value="NZ_RRCN01000001.1"/>
</dbReference>
<evidence type="ECO:0000256" key="5">
    <source>
        <dbReference type="ARBA" id="ARBA00022989"/>
    </source>
</evidence>
<name>A0A3P3TV09_9BACL</name>
<proteinExistence type="inferred from homology"/>
<keyword evidence="6 7" id="KW-0472">Membrane</keyword>
<dbReference type="InterPro" id="IPR051393">
    <property type="entry name" value="ABC_transporter_permease"/>
</dbReference>
<comment type="caution">
    <text evidence="9">The sequence shown here is derived from an EMBL/GenBank/DDBJ whole genome shotgun (WGS) entry which is preliminary data.</text>
</comment>
<evidence type="ECO:0000256" key="7">
    <source>
        <dbReference type="RuleBase" id="RU363032"/>
    </source>
</evidence>
<evidence type="ECO:0000256" key="6">
    <source>
        <dbReference type="ARBA" id="ARBA00023136"/>
    </source>
</evidence>
<dbReference type="InterPro" id="IPR000515">
    <property type="entry name" value="MetI-like"/>
</dbReference>
<evidence type="ECO:0000313" key="9">
    <source>
        <dbReference type="EMBL" id="RRJ61975.1"/>
    </source>
</evidence>
<keyword evidence="3" id="KW-1003">Cell membrane</keyword>
<accession>A0A3P3TV09</accession>
<evidence type="ECO:0000256" key="4">
    <source>
        <dbReference type="ARBA" id="ARBA00022692"/>
    </source>
</evidence>
<dbReference type="CDD" id="cd06261">
    <property type="entry name" value="TM_PBP2"/>
    <property type="match status" value="1"/>
</dbReference>
<dbReference type="PANTHER" id="PTHR30193">
    <property type="entry name" value="ABC TRANSPORTER PERMEASE PROTEIN"/>
    <property type="match status" value="1"/>
</dbReference>
<evidence type="ECO:0000259" key="8">
    <source>
        <dbReference type="PROSITE" id="PS50928"/>
    </source>
</evidence>
<feature type="domain" description="ABC transmembrane type-1" evidence="8">
    <location>
        <begin position="84"/>
        <end position="295"/>
    </location>
</feature>
<dbReference type="GO" id="GO:0005886">
    <property type="term" value="C:plasma membrane"/>
    <property type="evidence" value="ECO:0007669"/>
    <property type="project" value="UniProtKB-SubCell"/>
</dbReference>
<dbReference type="SUPFAM" id="SSF161098">
    <property type="entry name" value="MetI-like"/>
    <property type="match status" value="1"/>
</dbReference>
<keyword evidence="4 7" id="KW-0812">Transmembrane</keyword>
<keyword evidence="2 7" id="KW-0813">Transport</keyword>
<dbReference type="Pfam" id="PF00528">
    <property type="entry name" value="BPD_transp_1"/>
    <property type="match status" value="1"/>
</dbReference>
<feature type="transmembrane region" description="Helical" evidence="7">
    <location>
        <begin position="122"/>
        <end position="142"/>
    </location>
</feature>
<dbReference type="PANTHER" id="PTHR30193:SF1">
    <property type="entry name" value="ABC TRANSPORTER PERMEASE PROTEIN YESP-RELATED"/>
    <property type="match status" value="1"/>
</dbReference>
<dbReference type="EMBL" id="RRCN01000001">
    <property type="protein sequence ID" value="RRJ61975.1"/>
    <property type="molecule type" value="Genomic_DNA"/>
</dbReference>
<dbReference type="Gene3D" id="1.10.3720.10">
    <property type="entry name" value="MetI-like"/>
    <property type="match status" value="1"/>
</dbReference>
<dbReference type="PROSITE" id="PS50928">
    <property type="entry name" value="ABC_TM1"/>
    <property type="match status" value="1"/>
</dbReference>
<evidence type="ECO:0000256" key="2">
    <source>
        <dbReference type="ARBA" id="ARBA00022448"/>
    </source>
</evidence>
<feature type="transmembrane region" description="Helical" evidence="7">
    <location>
        <begin position="276"/>
        <end position="297"/>
    </location>
</feature>
<evidence type="ECO:0000313" key="10">
    <source>
        <dbReference type="Proteomes" id="UP000267017"/>
    </source>
</evidence>